<reference evidence="1" key="1">
    <citation type="submission" date="2021-03" db="EMBL/GenBank/DDBJ databases">
        <authorList>
            <consortium name="DOE Joint Genome Institute"/>
            <person name="Ahrendt S."/>
            <person name="Looney B.P."/>
            <person name="Miyauchi S."/>
            <person name="Morin E."/>
            <person name="Drula E."/>
            <person name="Courty P.E."/>
            <person name="Chicoki N."/>
            <person name="Fauchery L."/>
            <person name="Kohler A."/>
            <person name="Kuo A."/>
            <person name="Labutti K."/>
            <person name="Pangilinan J."/>
            <person name="Lipzen A."/>
            <person name="Riley R."/>
            <person name="Andreopoulos W."/>
            <person name="He G."/>
            <person name="Johnson J."/>
            <person name="Barry K.W."/>
            <person name="Grigoriev I.V."/>
            <person name="Nagy L."/>
            <person name="Hibbett D."/>
            <person name="Henrissat B."/>
            <person name="Matheny P.B."/>
            <person name="Labbe J."/>
            <person name="Martin F."/>
        </authorList>
    </citation>
    <scope>NUCLEOTIDE SEQUENCE</scope>
    <source>
        <strain evidence="1">HHB10654</strain>
    </source>
</reference>
<proteinExistence type="predicted"/>
<accession>A0ACB8TH05</accession>
<dbReference type="Proteomes" id="UP000814140">
    <property type="component" value="Unassembled WGS sequence"/>
</dbReference>
<dbReference type="EMBL" id="MU277189">
    <property type="protein sequence ID" value="KAI0067697.1"/>
    <property type="molecule type" value="Genomic_DNA"/>
</dbReference>
<sequence length="269" mass="30277">MYFSTDIYKVGKFCRCVLVIGATSGIGRALALSIRDLPHKPTLIVAGRRKERLEELVKLCDHDGDRRLETVQFDQNAARDTLIASVQDILEKYPNIDAVVLAAGIQCYYNFFKPDEIDLDKLTEEFNTNYVSILTMLFKCFIPHFLRLSEQGRHSLIIPIGSGLGVTPASSLPTYSATKAALHSLSLSLQKSLQGTSVHVMEILPPLVESELHDYDPNMREHLSKFWMPLDEFTKIEMDGLQKGEPQIAAGWAAEQLELFEKGKIDHVR</sequence>
<evidence type="ECO:0000313" key="2">
    <source>
        <dbReference type="Proteomes" id="UP000814140"/>
    </source>
</evidence>
<reference evidence="1" key="2">
    <citation type="journal article" date="2022" name="New Phytol.">
        <title>Evolutionary transition to the ectomycorrhizal habit in the genomes of a hyperdiverse lineage of mushroom-forming fungi.</title>
        <authorList>
            <person name="Looney B."/>
            <person name="Miyauchi S."/>
            <person name="Morin E."/>
            <person name="Drula E."/>
            <person name="Courty P.E."/>
            <person name="Kohler A."/>
            <person name="Kuo A."/>
            <person name="LaButti K."/>
            <person name="Pangilinan J."/>
            <person name="Lipzen A."/>
            <person name="Riley R."/>
            <person name="Andreopoulos W."/>
            <person name="He G."/>
            <person name="Johnson J."/>
            <person name="Nolan M."/>
            <person name="Tritt A."/>
            <person name="Barry K.W."/>
            <person name="Grigoriev I.V."/>
            <person name="Nagy L.G."/>
            <person name="Hibbett D."/>
            <person name="Henrissat B."/>
            <person name="Matheny P.B."/>
            <person name="Labbe J."/>
            <person name="Martin F.M."/>
        </authorList>
    </citation>
    <scope>NUCLEOTIDE SEQUENCE</scope>
    <source>
        <strain evidence="1">HHB10654</strain>
    </source>
</reference>
<name>A0ACB8TH05_9AGAM</name>
<comment type="caution">
    <text evidence="1">The sequence shown here is derived from an EMBL/GenBank/DDBJ whole genome shotgun (WGS) entry which is preliminary data.</text>
</comment>
<evidence type="ECO:0000313" key="1">
    <source>
        <dbReference type="EMBL" id="KAI0067697.1"/>
    </source>
</evidence>
<organism evidence="1 2">
    <name type="scientific">Artomyces pyxidatus</name>
    <dbReference type="NCBI Taxonomy" id="48021"/>
    <lineage>
        <taxon>Eukaryota</taxon>
        <taxon>Fungi</taxon>
        <taxon>Dikarya</taxon>
        <taxon>Basidiomycota</taxon>
        <taxon>Agaricomycotina</taxon>
        <taxon>Agaricomycetes</taxon>
        <taxon>Russulales</taxon>
        <taxon>Auriscalpiaceae</taxon>
        <taxon>Artomyces</taxon>
    </lineage>
</organism>
<protein>
    <submittedName>
        <fullName evidence="1">NAD-P-binding protein</fullName>
    </submittedName>
</protein>
<gene>
    <name evidence="1" type="ORF">BV25DRAFT_1987377</name>
</gene>
<keyword evidence="2" id="KW-1185">Reference proteome</keyword>